<dbReference type="EMBL" id="KE162306">
    <property type="protein sequence ID" value="EPQ07732.1"/>
    <property type="molecule type" value="Genomic_DNA"/>
</dbReference>
<evidence type="ECO:0000256" key="3">
    <source>
        <dbReference type="ARBA" id="ARBA00023134"/>
    </source>
</evidence>
<name>S7PHZ0_MYOBR</name>
<dbReference type="InterPro" id="IPR006703">
    <property type="entry name" value="G_AIG1"/>
</dbReference>
<dbReference type="PANTHER" id="PTHR10903">
    <property type="entry name" value="GTPASE, IMAP FAMILY MEMBER-RELATED"/>
    <property type="match status" value="1"/>
</dbReference>
<gene>
    <name evidence="6" type="ORF">D623_10003744</name>
</gene>
<dbReference type="PANTHER" id="PTHR10903:SF170">
    <property type="entry name" value="GTPASE IMAP FAMILY MEMBER 7"/>
    <property type="match status" value="1"/>
</dbReference>
<feature type="coiled-coil region" evidence="4">
    <location>
        <begin position="168"/>
        <end position="195"/>
    </location>
</feature>
<feature type="domain" description="AIG1-type G" evidence="5">
    <location>
        <begin position="6"/>
        <end position="210"/>
    </location>
</feature>
<reference evidence="6 7" key="1">
    <citation type="journal article" date="2013" name="Nat. Commun.">
        <title>Genome analysis reveals insights into physiology and longevity of the Brandt's bat Myotis brandtii.</title>
        <authorList>
            <person name="Seim I."/>
            <person name="Fang X."/>
            <person name="Xiong Z."/>
            <person name="Lobanov A.V."/>
            <person name="Huang Z."/>
            <person name="Ma S."/>
            <person name="Feng Y."/>
            <person name="Turanov A.A."/>
            <person name="Zhu Y."/>
            <person name="Lenz T.L."/>
            <person name="Gerashchenko M.V."/>
            <person name="Fan D."/>
            <person name="Hee Yim S."/>
            <person name="Yao X."/>
            <person name="Jordan D."/>
            <person name="Xiong Y."/>
            <person name="Ma Y."/>
            <person name="Lyapunov A.N."/>
            <person name="Chen G."/>
            <person name="Kulakova O.I."/>
            <person name="Sun Y."/>
            <person name="Lee S.G."/>
            <person name="Bronson R.T."/>
            <person name="Moskalev A.A."/>
            <person name="Sunyaev S.R."/>
            <person name="Zhang G."/>
            <person name="Krogh A."/>
            <person name="Wang J."/>
            <person name="Gladyshev V.N."/>
        </authorList>
    </citation>
    <scope>NUCLEOTIDE SEQUENCE [LARGE SCALE GENOMIC DNA]</scope>
</reference>
<evidence type="ECO:0000256" key="1">
    <source>
        <dbReference type="ARBA" id="ARBA00008535"/>
    </source>
</evidence>
<dbReference type="SUPFAM" id="SSF52540">
    <property type="entry name" value="P-loop containing nucleoside triphosphate hydrolases"/>
    <property type="match status" value="1"/>
</dbReference>
<dbReference type="CDD" id="cd01852">
    <property type="entry name" value="AIG1"/>
    <property type="match status" value="1"/>
</dbReference>
<keyword evidence="2" id="KW-0547">Nucleotide-binding</keyword>
<dbReference type="PROSITE" id="PS51720">
    <property type="entry name" value="G_AIG1"/>
    <property type="match status" value="1"/>
</dbReference>
<dbReference type="FunFam" id="3.40.50.300:FF:000366">
    <property type="entry name" value="GTPase, IMAP family member 2"/>
    <property type="match status" value="1"/>
</dbReference>
<keyword evidence="3" id="KW-0342">GTP-binding</keyword>
<dbReference type="GO" id="GO:0005525">
    <property type="term" value="F:GTP binding"/>
    <property type="evidence" value="ECO:0007669"/>
    <property type="project" value="UniProtKB-KW"/>
</dbReference>
<evidence type="ECO:0000256" key="4">
    <source>
        <dbReference type="SAM" id="Coils"/>
    </source>
</evidence>
<dbReference type="Gene3D" id="3.40.50.300">
    <property type="entry name" value="P-loop containing nucleotide triphosphate hydrolases"/>
    <property type="match status" value="1"/>
</dbReference>
<evidence type="ECO:0000313" key="7">
    <source>
        <dbReference type="Proteomes" id="UP000052978"/>
    </source>
</evidence>
<protein>
    <submittedName>
        <fullName evidence="6">GTPase IMAP family member 7</fullName>
    </submittedName>
</protein>
<evidence type="ECO:0000256" key="2">
    <source>
        <dbReference type="ARBA" id="ARBA00022741"/>
    </source>
</evidence>
<accession>S7PHZ0</accession>
<keyword evidence="4" id="KW-0175">Coiled coil</keyword>
<dbReference type="Proteomes" id="UP000052978">
    <property type="component" value="Unassembled WGS sequence"/>
</dbReference>
<dbReference type="eggNOG" id="ENOG502R7PE">
    <property type="taxonomic scope" value="Eukaryota"/>
</dbReference>
<dbReference type="Pfam" id="PF04548">
    <property type="entry name" value="AIG1"/>
    <property type="match status" value="1"/>
</dbReference>
<comment type="similarity">
    <text evidence="1">Belongs to the TRAFAC class TrmE-Era-EngA-EngB-Septin-like GTPase superfamily. AIG1/Toc34/Toc159-like paraseptin GTPase family. IAN subfamily.</text>
</comment>
<organism evidence="6 7">
    <name type="scientific">Myotis brandtii</name>
    <name type="common">Brandt's bat</name>
    <dbReference type="NCBI Taxonomy" id="109478"/>
    <lineage>
        <taxon>Eukaryota</taxon>
        <taxon>Metazoa</taxon>
        <taxon>Chordata</taxon>
        <taxon>Craniata</taxon>
        <taxon>Vertebrata</taxon>
        <taxon>Euteleostomi</taxon>
        <taxon>Mammalia</taxon>
        <taxon>Eutheria</taxon>
        <taxon>Laurasiatheria</taxon>
        <taxon>Chiroptera</taxon>
        <taxon>Yangochiroptera</taxon>
        <taxon>Vespertilionidae</taxon>
        <taxon>Myotis</taxon>
    </lineage>
</organism>
<sequence>MAGLQDNTLRIVLVGRTGSGKSATANTILGRREFESKICAHAVTKKCQKAERDWNERKLLVVDTPGMFDTKEKLQTTCEEISRCLCFSYPGPHAIILVLQLGRYREEVQKTVALIKAIFGEAAMNHMIVLFTRKDDLGDQTLPEFVASSDVKLQSIIKECGNRCCAFNNQKNADEAEKEAQLQELVELIEDMVRKNGGAHFSDAIYKDTDEKLKKIYAEQLEMKIKLTEKQFWDPREMTTCWLMPVPWGLRLSWQSDIPLAAQEPLGDVHLPAGSRPKLLSDILSAAEEAGEAPTTTAVLAAVSLACG</sequence>
<evidence type="ECO:0000259" key="5">
    <source>
        <dbReference type="PROSITE" id="PS51720"/>
    </source>
</evidence>
<proteinExistence type="inferred from homology"/>
<evidence type="ECO:0000313" key="6">
    <source>
        <dbReference type="EMBL" id="EPQ07732.1"/>
    </source>
</evidence>
<dbReference type="InterPro" id="IPR027417">
    <property type="entry name" value="P-loop_NTPase"/>
</dbReference>
<dbReference type="AlphaFoldDB" id="S7PHZ0"/>
<keyword evidence="7" id="KW-1185">Reference proteome</keyword>
<dbReference type="InterPro" id="IPR045058">
    <property type="entry name" value="GIMA/IAN/Toc"/>
</dbReference>